<accession>I4C974</accession>
<reference evidence="3" key="1">
    <citation type="submission" date="2012-06" db="EMBL/GenBank/DDBJ databases">
        <title>Complete sequence of chromosome of Desulfomonile tiedjei DSM 6799.</title>
        <authorList>
            <person name="Lucas S."/>
            <person name="Copeland A."/>
            <person name="Lapidus A."/>
            <person name="Glavina del Rio T."/>
            <person name="Dalin E."/>
            <person name="Tice H."/>
            <person name="Bruce D."/>
            <person name="Goodwin L."/>
            <person name="Pitluck S."/>
            <person name="Peters L."/>
            <person name="Ovchinnikova G."/>
            <person name="Zeytun A."/>
            <person name="Lu M."/>
            <person name="Kyrpides N."/>
            <person name="Mavromatis K."/>
            <person name="Ivanova N."/>
            <person name="Brettin T."/>
            <person name="Detter J.C."/>
            <person name="Han C."/>
            <person name="Larimer F."/>
            <person name="Land M."/>
            <person name="Hauser L."/>
            <person name="Markowitz V."/>
            <person name="Cheng J.-F."/>
            <person name="Hugenholtz P."/>
            <person name="Woyke T."/>
            <person name="Wu D."/>
            <person name="Spring S."/>
            <person name="Schroeder M."/>
            <person name="Brambilla E."/>
            <person name="Klenk H.-P."/>
            <person name="Eisen J.A."/>
        </authorList>
    </citation>
    <scope>NUCLEOTIDE SEQUENCE [LARGE SCALE GENOMIC DNA]</scope>
    <source>
        <strain evidence="3">ATCC 49306 / DSM 6799 / DCB-1</strain>
    </source>
</reference>
<dbReference type="AlphaFoldDB" id="I4C974"/>
<gene>
    <name evidence="2" type="ordered locus">Desti_3464</name>
</gene>
<evidence type="ECO:0000313" key="3">
    <source>
        <dbReference type="Proteomes" id="UP000006055"/>
    </source>
</evidence>
<sequence length="259" mass="29705">MELAKAVVQTTHDHLSYSQIYCYLGCPLQYRFKYVDDIPPAFTTAALVFGSAIHEAAAAFHQGRLEAEPLRVDQLLDVYRDEWRRAERVKFLNGDNENTLMEKARNMLSVFHDSVDSGSQVIGVEEFFEIPLGGLPPFQGYIDLIEESHDGCVTLVDLKTASKKLSQSNVDTNLQLTAYALATESMGFNPDDLTFRLDVLLKTKEAGMVRYETRRTADDRHRFMRLLYSVWNGIQQEVFFPRQDWGCIQCAWAKNCRDW</sequence>
<dbReference type="InterPro" id="IPR038726">
    <property type="entry name" value="PDDEXK_AddAB-type"/>
</dbReference>
<dbReference type="RefSeq" id="WP_014811248.1">
    <property type="nucleotide sequence ID" value="NC_018025.1"/>
</dbReference>
<dbReference type="STRING" id="706587.Desti_3464"/>
<keyword evidence="2" id="KW-0540">Nuclease</keyword>
<keyword evidence="2" id="KW-0378">Hydrolase</keyword>
<keyword evidence="2" id="KW-0269">Exonuclease</keyword>
<proteinExistence type="predicted"/>
<dbReference type="OrthoDB" id="5414526at2"/>
<evidence type="ECO:0000259" key="1">
    <source>
        <dbReference type="Pfam" id="PF12705"/>
    </source>
</evidence>
<feature type="domain" description="PD-(D/E)XK endonuclease-like" evidence="1">
    <location>
        <begin position="14"/>
        <end position="257"/>
    </location>
</feature>
<dbReference type="HOGENOM" id="CLU_086290_0_0_7"/>
<name>I4C974_DESTA</name>
<protein>
    <submittedName>
        <fullName evidence="2">RecB family exonuclease</fullName>
    </submittedName>
</protein>
<dbReference type="Proteomes" id="UP000006055">
    <property type="component" value="Chromosome"/>
</dbReference>
<dbReference type="EMBL" id="CP003360">
    <property type="protein sequence ID" value="AFM26115.1"/>
    <property type="molecule type" value="Genomic_DNA"/>
</dbReference>
<organism evidence="2 3">
    <name type="scientific">Desulfomonile tiedjei (strain ATCC 49306 / DSM 6799 / DCB-1)</name>
    <dbReference type="NCBI Taxonomy" id="706587"/>
    <lineage>
        <taxon>Bacteria</taxon>
        <taxon>Pseudomonadati</taxon>
        <taxon>Thermodesulfobacteriota</taxon>
        <taxon>Desulfomonilia</taxon>
        <taxon>Desulfomonilales</taxon>
        <taxon>Desulfomonilaceae</taxon>
        <taxon>Desulfomonile</taxon>
    </lineage>
</organism>
<keyword evidence="3" id="KW-1185">Reference proteome</keyword>
<evidence type="ECO:0000313" key="2">
    <source>
        <dbReference type="EMBL" id="AFM26115.1"/>
    </source>
</evidence>
<dbReference type="InterPro" id="IPR011604">
    <property type="entry name" value="PDDEXK-like_dom_sf"/>
</dbReference>
<dbReference type="Pfam" id="PF12705">
    <property type="entry name" value="PDDEXK_1"/>
    <property type="match status" value="1"/>
</dbReference>
<dbReference type="eggNOG" id="COG2887">
    <property type="taxonomic scope" value="Bacteria"/>
</dbReference>
<dbReference type="GO" id="GO:0004527">
    <property type="term" value="F:exonuclease activity"/>
    <property type="evidence" value="ECO:0007669"/>
    <property type="project" value="UniProtKB-KW"/>
</dbReference>
<dbReference type="Gene3D" id="3.90.320.10">
    <property type="match status" value="1"/>
</dbReference>
<dbReference type="KEGG" id="dti:Desti_3464"/>